<evidence type="ECO:0000313" key="3">
    <source>
        <dbReference type="EMBL" id="OAQ33160.1"/>
    </source>
</evidence>
<feature type="transmembrane region" description="Helical" evidence="2">
    <location>
        <begin position="379"/>
        <end position="403"/>
    </location>
</feature>
<feature type="region of interest" description="Disordered" evidence="1">
    <location>
        <begin position="409"/>
        <end position="434"/>
    </location>
</feature>
<evidence type="ECO:0000256" key="1">
    <source>
        <dbReference type="SAM" id="MobiDB-lite"/>
    </source>
</evidence>
<dbReference type="OrthoDB" id="2373827at2759"/>
<dbReference type="AlphaFoldDB" id="A0A197K6Q4"/>
<keyword evidence="2" id="KW-0472">Membrane</keyword>
<name>A0A197K6Q4_9FUNG</name>
<reference evidence="3 4" key="1">
    <citation type="submission" date="2016-05" db="EMBL/GenBank/DDBJ databases">
        <title>Genome sequencing reveals origins of a unique bacterial endosymbiosis in the earliest lineages of terrestrial Fungi.</title>
        <authorList>
            <consortium name="DOE Joint Genome Institute"/>
            <person name="Uehling J."/>
            <person name="Gryganskyi A."/>
            <person name="Hameed K."/>
            <person name="Tschaplinski T."/>
            <person name="Misztal P."/>
            <person name="Wu S."/>
            <person name="Desiro A."/>
            <person name="Vande Pol N."/>
            <person name="Du Z.-Y."/>
            <person name="Zienkiewicz A."/>
            <person name="Zienkiewicz K."/>
            <person name="Morin E."/>
            <person name="Tisserant E."/>
            <person name="Splivallo R."/>
            <person name="Hainaut M."/>
            <person name="Henrissat B."/>
            <person name="Ohm R."/>
            <person name="Kuo A."/>
            <person name="Yan J."/>
            <person name="Lipzen A."/>
            <person name="Nolan M."/>
            <person name="Labutti K."/>
            <person name="Barry K."/>
            <person name="Goldstein A."/>
            <person name="Labbe J."/>
            <person name="Schadt C."/>
            <person name="Tuskan G."/>
            <person name="Grigoriev I."/>
            <person name="Martin F."/>
            <person name="Vilgalys R."/>
            <person name="Bonito G."/>
        </authorList>
    </citation>
    <scope>NUCLEOTIDE SEQUENCE [LARGE SCALE GENOMIC DNA]</scope>
    <source>
        <strain evidence="3 4">AG-77</strain>
    </source>
</reference>
<sequence>MRLSPYCFATDSAATTIYGFALARKDGTTNKDFYNILFKSNPNPRSDLTDLTWTLISVSPQSRNHMLDFYAKHGVPYDCAIDDNGVFSVLSHKSDESFSDSGPQQIPRGLQFRPPSAGGSDKHVWSDIVTSNSTEYSNTWDSDMECPSQLFNFKNSAGQNNLMHVVVQHQYDLPGGVYVAAFDSPSSTMSFGSAWLSNHTKYGVFKAAWYTPGSIHSLSTIGSQALLTSIPITSSSTNPPVESATIRNVTATIGVKCYEDNIRFRVHTLGNSSIISCMSFQDFTTQIFVLNDTATVTVPLIKSVDEARAMIAVKGSDGNSFLFLHGEYRMYSHQIDGPSAGTRVELSANISISGGFGGGPGVPDDPFRYPSDSDAAGNVIMAIIVGPSVLGALAVACCIGCCVRRRRRQRRRESEAQPVPDNEAQPVPDNDAQS</sequence>
<keyword evidence="2" id="KW-1133">Transmembrane helix</keyword>
<keyword evidence="2" id="KW-0812">Transmembrane</keyword>
<evidence type="ECO:0000313" key="4">
    <source>
        <dbReference type="Proteomes" id="UP000078512"/>
    </source>
</evidence>
<protein>
    <submittedName>
        <fullName evidence="3">Uncharacterized protein</fullName>
    </submittedName>
</protein>
<proteinExistence type="predicted"/>
<organism evidence="3 4">
    <name type="scientific">Linnemannia elongata AG-77</name>
    <dbReference type="NCBI Taxonomy" id="1314771"/>
    <lineage>
        <taxon>Eukaryota</taxon>
        <taxon>Fungi</taxon>
        <taxon>Fungi incertae sedis</taxon>
        <taxon>Mucoromycota</taxon>
        <taxon>Mortierellomycotina</taxon>
        <taxon>Mortierellomycetes</taxon>
        <taxon>Mortierellales</taxon>
        <taxon>Mortierellaceae</taxon>
        <taxon>Linnemannia</taxon>
    </lineage>
</organism>
<dbReference type="Proteomes" id="UP000078512">
    <property type="component" value="Unassembled WGS sequence"/>
</dbReference>
<evidence type="ECO:0000256" key="2">
    <source>
        <dbReference type="SAM" id="Phobius"/>
    </source>
</evidence>
<gene>
    <name evidence="3" type="ORF">K457DRAFT_29548</name>
</gene>
<dbReference type="EMBL" id="KV442022">
    <property type="protein sequence ID" value="OAQ33160.1"/>
    <property type="molecule type" value="Genomic_DNA"/>
</dbReference>
<accession>A0A197K6Q4</accession>
<keyword evidence="4" id="KW-1185">Reference proteome</keyword>